<accession>A0A173USR2</accession>
<evidence type="ECO:0000313" key="2">
    <source>
        <dbReference type="Proteomes" id="UP000095453"/>
    </source>
</evidence>
<sequence>MKKLWTDLHSNIHHNQMDELDKWTEHAKEVLDFWPIAYYPFQMIKTESGAGLEDLCPEEEIKKDWEIVRGKVKEENANGYPMFMGYEWQGCGFDGDHNVFFLDNEQDMKHPMRYQELRDDYKDTEAIGIPHHVAYQLGSRGKNWATHDENFSPFAEIYSSHGCSENDTGGMDMERHLHMGPRTGETCYERGLEAGLHVGCIASGDNHNVPAACDHGTMCVLTEDASKAAIWAGMKARHVYGVSRSRMEIDFTADDKMMGDVIAPGKHNMKISICAADAIDRVELLKNNVLEEMIVHSGSWENKKIADDEVIRVKFTVEFGWGPNPRFYKDMLVKEWDGSLNVEGKLLSIDKEWNSYGQKLYDVTDDSCKFHMTTYMSTTTGHWMGPSTVVKEGFVFEVEGTPDSDVCLKVDNYEYHFTIRELMKTSRIKAQYQESIDLANRVYGKVDHYRDDFYWHNAYKTRIRQAVPQDAYVLNYEKEIDMEAGANYRLRVWLKNGDVAWVSPIFVEK</sequence>
<dbReference type="Proteomes" id="UP000095453">
    <property type="component" value="Unassembled WGS sequence"/>
</dbReference>
<reference evidence="1 2" key="1">
    <citation type="submission" date="2015-09" db="EMBL/GenBank/DDBJ databases">
        <authorList>
            <consortium name="Pathogen Informatics"/>
        </authorList>
    </citation>
    <scope>NUCLEOTIDE SEQUENCE [LARGE SCALE GENOMIC DNA]</scope>
    <source>
        <strain evidence="1 2">2789STDY5608887</strain>
    </source>
</reference>
<evidence type="ECO:0008006" key="3">
    <source>
        <dbReference type="Google" id="ProtNLM"/>
    </source>
</evidence>
<evidence type="ECO:0000313" key="1">
    <source>
        <dbReference type="EMBL" id="CUN18092.1"/>
    </source>
</evidence>
<organism evidence="1 2">
    <name type="scientific">Roseburia inulinivorans</name>
    <dbReference type="NCBI Taxonomy" id="360807"/>
    <lineage>
        <taxon>Bacteria</taxon>
        <taxon>Bacillati</taxon>
        <taxon>Bacillota</taxon>
        <taxon>Clostridia</taxon>
        <taxon>Lachnospirales</taxon>
        <taxon>Lachnospiraceae</taxon>
        <taxon>Roseburia</taxon>
    </lineage>
</organism>
<dbReference type="RefSeq" id="WP_055170073.1">
    <property type="nucleotide sequence ID" value="NZ_CYXX01000017.1"/>
</dbReference>
<proteinExistence type="predicted"/>
<dbReference type="EMBL" id="CYXX01000017">
    <property type="protein sequence ID" value="CUN18092.1"/>
    <property type="molecule type" value="Genomic_DNA"/>
</dbReference>
<dbReference type="Gene3D" id="3.20.20.140">
    <property type="entry name" value="Metal-dependent hydrolases"/>
    <property type="match status" value="1"/>
</dbReference>
<protein>
    <recommendedName>
        <fullName evidence="3">DUF3604 domain-containing protein</fullName>
    </recommendedName>
</protein>
<name>A0A173USR2_9FIRM</name>
<gene>
    <name evidence="1" type="ORF">ERS852444_02268</name>
</gene>
<dbReference type="AlphaFoldDB" id="A0A173USR2"/>